<proteinExistence type="inferred from homology"/>
<sequence>MAPLKSSFLKRYLRTIIIIAIALVALNYYLSKNYTIIAPGITVDLKNIITVENGSKNEKGSFFLTTVSSRSLDLPLLIIAAVDPYINIEKKEQMIPPGWDMKKYMEYMKRWMEESQKIAEVVALKKAGYSPEIRGDGAQVVEIMPESPAKNKIFPGDIIKKVDGEKVNLADEMVKKVTAHKIGENVALEVERKGKILEITVPTMESGSEKGKAVIGVYITTLNWKPILPLNIKIDTGEIGGPSAGSMFALEILNQLSPEDLTKGKKIAGTGTISLNGDIGEIGGIQQKVVAAHRDGAEIFFAPEKNAKDAMEAAKKLGIKVVSVKKLDDILDYLSKLK</sequence>
<dbReference type="PROSITE" id="PS51786">
    <property type="entry name" value="LON_PROTEOLYTIC"/>
    <property type="match status" value="1"/>
</dbReference>
<gene>
    <name evidence="4" type="ORF">D2962_07090</name>
</gene>
<dbReference type="GO" id="GO:0030163">
    <property type="term" value="P:protein catabolic process"/>
    <property type="evidence" value="ECO:0007669"/>
    <property type="project" value="InterPro"/>
</dbReference>
<dbReference type="GO" id="GO:0004176">
    <property type="term" value="F:ATP-dependent peptidase activity"/>
    <property type="evidence" value="ECO:0007669"/>
    <property type="project" value="UniProtKB-UniRule"/>
</dbReference>
<keyword evidence="1" id="KW-0645">Protease</keyword>
<keyword evidence="5" id="KW-1185">Reference proteome</keyword>
<keyword evidence="2" id="KW-1133">Transmembrane helix</keyword>
<feature type="transmembrane region" description="Helical" evidence="2">
    <location>
        <begin position="12"/>
        <end position="30"/>
    </location>
</feature>
<evidence type="ECO:0000313" key="5">
    <source>
        <dbReference type="Proteomes" id="UP000280960"/>
    </source>
</evidence>
<dbReference type="GO" id="GO:0005524">
    <property type="term" value="F:ATP binding"/>
    <property type="evidence" value="ECO:0007669"/>
    <property type="project" value="InterPro"/>
</dbReference>
<accession>A0A3G2R4P9</accession>
<evidence type="ECO:0000313" key="4">
    <source>
        <dbReference type="EMBL" id="AYO30420.1"/>
    </source>
</evidence>
<reference evidence="4 5" key="1">
    <citation type="submission" date="2018-10" db="EMBL/GenBank/DDBJ databases">
        <authorList>
            <person name="Zhang X."/>
        </authorList>
    </citation>
    <scope>NUCLEOTIDE SEQUENCE [LARGE SCALE GENOMIC DNA]</scope>
    <source>
        <strain evidence="4 5">SK-G1</strain>
    </source>
</reference>
<dbReference type="EMBL" id="CP033169">
    <property type="protein sequence ID" value="AYO30420.1"/>
    <property type="molecule type" value="Genomic_DNA"/>
</dbReference>
<dbReference type="SMART" id="SM00228">
    <property type="entry name" value="PDZ"/>
    <property type="match status" value="1"/>
</dbReference>
<comment type="catalytic activity">
    <reaction evidence="1">
        <text>Hydrolysis of proteins in presence of ATP.</text>
        <dbReference type="EC" id="3.4.21.53"/>
    </reaction>
</comment>
<name>A0A3G2R4P9_9FIRM</name>
<dbReference type="Gene3D" id="3.30.230.10">
    <property type="match status" value="1"/>
</dbReference>
<dbReference type="AlphaFoldDB" id="A0A3G2R4P9"/>
<dbReference type="Proteomes" id="UP000280960">
    <property type="component" value="Chromosome"/>
</dbReference>
<feature type="domain" description="Lon proteolytic" evidence="3">
    <location>
        <begin position="238"/>
        <end position="337"/>
    </location>
</feature>
<dbReference type="Pfam" id="PF05362">
    <property type="entry name" value="Lon_C"/>
    <property type="match status" value="1"/>
</dbReference>
<keyword evidence="1" id="KW-0720">Serine protease</keyword>
<keyword evidence="2" id="KW-0472">Membrane</keyword>
<feature type="active site" evidence="1">
    <location>
        <position position="243"/>
    </location>
</feature>
<dbReference type="Pfam" id="PF13180">
    <property type="entry name" value="PDZ_2"/>
    <property type="match status" value="1"/>
</dbReference>
<keyword evidence="1" id="KW-0378">Hydrolase</keyword>
<dbReference type="KEGG" id="bacg:D2962_07090"/>
<dbReference type="PANTHER" id="PTHR10046">
    <property type="entry name" value="ATP DEPENDENT LON PROTEASE FAMILY MEMBER"/>
    <property type="match status" value="1"/>
</dbReference>
<dbReference type="InterPro" id="IPR027065">
    <property type="entry name" value="Lon_Prtase"/>
</dbReference>
<evidence type="ECO:0000256" key="2">
    <source>
        <dbReference type="SAM" id="Phobius"/>
    </source>
</evidence>
<dbReference type="InterPro" id="IPR014721">
    <property type="entry name" value="Ribsml_uS5_D2-typ_fold_subgr"/>
</dbReference>
<dbReference type="Gene3D" id="2.30.42.10">
    <property type="match status" value="1"/>
</dbReference>
<dbReference type="SUPFAM" id="SSF54211">
    <property type="entry name" value="Ribosomal protein S5 domain 2-like"/>
    <property type="match status" value="1"/>
</dbReference>
<dbReference type="SUPFAM" id="SSF50156">
    <property type="entry name" value="PDZ domain-like"/>
    <property type="match status" value="1"/>
</dbReference>
<dbReference type="GO" id="GO:0004252">
    <property type="term" value="F:serine-type endopeptidase activity"/>
    <property type="evidence" value="ECO:0007669"/>
    <property type="project" value="UniProtKB-UniRule"/>
</dbReference>
<dbReference type="InterPro" id="IPR036034">
    <property type="entry name" value="PDZ_sf"/>
</dbReference>
<evidence type="ECO:0000259" key="3">
    <source>
        <dbReference type="PROSITE" id="PS51786"/>
    </source>
</evidence>
<evidence type="ECO:0000256" key="1">
    <source>
        <dbReference type="PROSITE-ProRule" id="PRU01122"/>
    </source>
</evidence>
<dbReference type="EC" id="3.4.21.53" evidence="1"/>
<dbReference type="InterPro" id="IPR020568">
    <property type="entry name" value="Ribosomal_Su5_D2-typ_SF"/>
</dbReference>
<comment type="similarity">
    <text evidence="1">Belongs to the peptidase S16 family.</text>
</comment>
<feature type="active site" evidence="1">
    <location>
        <position position="288"/>
    </location>
</feature>
<protein>
    <recommendedName>
        <fullName evidence="1">endopeptidase La</fullName>
        <ecNumber evidence="1">3.4.21.53</ecNumber>
    </recommendedName>
</protein>
<dbReference type="InterPro" id="IPR008269">
    <property type="entry name" value="Lon_proteolytic"/>
</dbReference>
<dbReference type="GO" id="GO:0006508">
    <property type="term" value="P:proteolysis"/>
    <property type="evidence" value="ECO:0007669"/>
    <property type="project" value="UniProtKB-KW"/>
</dbReference>
<dbReference type="InterPro" id="IPR001478">
    <property type="entry name" value="PDZ"/>
</dbReference>
<keyword evidence="2" id="KW-0812">Transmembrane</keyword>
<organism evidence="4 5">
    <name type="scientific">Biomaibacter acetigenes</name>
    <dbReference type="NCBI Taxonomy" id="2316383"/>
    <lineage>
        <taxon>Bacteria</taxon>
        <taxon>Bacillati</taxon>
        <taxon>Bacillota</taxon>
        <taxon>Clostridia</taxon>
        <taxon>Thermosediminibacterales</taxon>
        <taxon>Tepidanaerobacteraceae</taxon>
        <taxon>Biomaibacter</taxon>
    </lineage>
</organism>